<dbReference type="GO" id="GO:0003677">
    <property type="term" value="F:DNA binding"/>
    <property type="evidence" value="ECO:0007669"/>
    <property type="project" value="InterPro"/>
</dbReference>
<dbReference type="InterPro" id="IPR036397">
    <property type="entry name" value="RNaseH_sf"/>
</dbReference>
<dbReference type="PROSITE" id="PS50994">
    <property type="entry name" value="INTEGRASE"/>
    <property type="match status" value="1"/>
</dbReference>
<comment type="caution">
    <text evidence="5">The sequence shown here is derived from an EMBL/GenBank/DDBJ whole genome shotgun (WGS) entry which is preliminary data.</text>
</comment>
<feature type="domain" description="Integrase catalytic" evidence="4">
    <location>
        <begin position="1"/>
        <end position="122"/>
    </location>
</feature>
<reference evidence="5 6" key="1">
    <citation type="submission" date="2015-11" db="EMBL/GenBank/DDBJ databases">
        <title>Draft Genome Sequence of the Type Strain Trueperella bernardiae LCDC 89-0504T, Isolated from Blood Culture.</title>
        <authorList>
            <person name="Bernier A.-M."/>
            <person name="Bernard K."/>
        </authorList>
    </citation>
    <scope>NUCLEOTIDE SEQUENCE [LARGE SCALE GENOMIC DNA]</scope>
    <source>
        <strain evidence="5 6">LCDC 89-0504</strain>
    </source>
</reference>
<dbReference type="PANTHER" id="PTHR10948">
    <property type="entry name" value="TRANSPOSASE"/>
    <property type="match status" value="1"/>
</dbReference>
<feature type="region of interest" description="Disordered" evidence="3">
    <location>
        <begin position="104"/>
        <end position="129"/>
    </location>
</feature>
<dbReference type="Gene3D" id="3.30.420.10">
    <property type="entry name" value="Ribonuclease H-like superfamily/Ribonuclease H"/>
    <property type="match status" value="1"/>
</dbReference>
<comment type="function">
    <text evidence="1">Required for the transposition of the insertion element.</text>
</comment>
<evidence type="ECO:0000313" key="5">
    <source>
        <dbReference type="EMBL" id="KTF03403.1"/>
    </source>
</evidence>
<comment type="similarity">
    <text evidence="2">Belongs to the transposase IS30 family.</text>
</comment>
<accession>A0A0W1KH75</accession>
<dbReference type="InterPro" id="IPR012337">
    <property type="entry name" value="RNaseH-like_sf"/>
</dbReference>
<dbReference type="NCBIfam" id="NF033563">
    <property type="entry name" value="transpos_IS30"/>
    <property type="match status" value="1"/>
</dbReference>
<dbReference type="InterPro" id="IPR001584">
    <property type="entry name" value="Integrase_cat-core"/>
</dbReference>
<organism evidence="5 6">
    <name type="scientific">Trueperella bernardiae</name>
    <dbReference type="NCBI Taxonomy" id="59561"/>
    <lineage>
        <taxon>Bacteria</taxon>
        <taxon>Bacillati</taxon>
        <taxon>Actinomycetota</taxon>
        <taxon>Actinomycetes</taxon>
        <taxon>Actinomycetales</taxon>
        <taxon>Actinomycetaceae</taxon>
        <taxon>Trueperella</taxon>
    </lineage>
</organism>
<evidence type="ECO:0000256" key="3">
    <source>
        <dbReference type="SAM" id="MobiDB-lite"/>
    </source>
</evidence>
<dbReference type="GO" id="GO:0006313">
    <property type="term" value="P:DNA transposition"/>
    <property type="evidence" value="ECO:0007669"/>
    <property type="project" value="InterPro"/>
</dbReference>
<dbReference type="Proteomes" id="UP000054404">
    <property type="component" value="Unassembled WGS sequence"/>
</dbReference>
<dbReference type="SUPFAM" id="SSF53098">
    <property type="entry name" value="Ribonuclease H-like"/>
    <property type="match status" value="1"/>
</dbReference>
<dbReference type="EMBL" id="LNIZ01000011">
    <property type="protein sequence ID" value="KTF03403.1"/>
    <property type="molecule type" value="Genomic_DNA"/>
</dbReference>
<dbReference type="GO" id="GO:0015074">
    <property type="term" value="P:DNA integration"/>
    <property type="evidence" value="ECO:0007669"/>
    <property type="project" value="InterPro"/>
</dbReference>
<proteinExistence type="inferred from homology"/>
<dbReference type="PATRIC" id="fig|59561.3.peg.1710"/>
<name>A0A0W1KH75_9ACTO</name>
<dbReference type="InterPro" id="IPR053392">
    <property type="entry name" value="Transposase_IS30-like"/>
</dbReference>
<keyword evidence="6" id="KW-1185">Reference proteome</keyword>
<evidence type="ECO:0000259" key="4">
    <source>
        <dbReference type="PROSITE" id="PS50994"/>
    </source>
</evidence>
<feature type="compositionally biased region" description="Polar residues" evidence="3">
    <location>
        <begin position="118"/>
        <end position="129"/>
    </location>
</feature>
<dbReference type="InterPro" id="IPR051917">
    <property type="entry name" value="Transposase-Integrase"/>
</dbReference>
<protein>
    <submittedName>
        <fullName evidence="5">Integrase core domain protein</fullName>
    </submittedName>
</protein>
<dbReference type="GO" id="GO:0004803">
    <property type="term" value="F:transposase activity"/>
    <property type="evidence" value="ECO:0007669"/>
    <property type="project" value="InterPro"/>
</dbReference>
<evidence type="ECO:0000256" key="2">
    <source>
        <dbReference type="ARBA" id="ARBA00006363"/>
    </source>
</evidence>
<dbReference type="PROSITE" id="PS01043">
    <property type="entry name" value="TRANSPOSASE_IS30"/>
    <property type="match status" value="1"/>
</dbReference>
<dbReference type="InterPro" id="IPR001598">
    <property type="entry name" value="Transposase_IS30_CS"/>
</dbReference>
<dbReference type="AlphaFoldDB" id="A0A0W1KH75"/>
<evidence type="ECO:0000256" key="1">
    <source>
        <dbReference type="ARBA" id="ARBA00002190"/>
    </source>
</evidence>
<sequence length="129" mass="14705">MLLHLPNGHDALAVGQAVITKMQHLPKLLRNSLTWDQGSEMTLHKPITAALDMDLYFCDPHSPWQRGTSENTNGLVRQYFPKGTDLSVYSEAYLDAVAEELNDRPRKTLNWENHPRKYSNSSPKCCNRP</sequence>
<dbReference type="PANTHER" id="PTHR10948:SF23">
    <property type="entry name" value="TRANSPOSASE INSI FOR INSERTION SEQUENCE ELEMENT IS30A-RELATED"/>
    <property type="match status" value="1"/>
</dbReference>
<dbReference type="GO" id="GO:0005829">
    <property type="term" value="C:cytosol"/>
    <property type="evidence" value="ECO:0007669"/>
    <property type="project" value="TreeGrafter"/>
</dbReference>
<gene>
    <name evidence="5" type="ORF">AQZ59_01721</name>
</gene>
<evidence type="ECO:0000313" key="6">
    <source>
        <dbReference type="Proteomes" id="UP000054404"/>
    </source>
</evidence>